<dbReference type="EMBL" id="JANQDX010000017">
    <property type="protein sequence ID" value="KAL0909129.1"/>
    <property type="molecule type" value="Genomic_DNA"/>
</dbReference>
<dbReference type="AlphaFoldDB" id="A0ABD0U8W8"/>
<evidence type="ECO:0000313" key="2">
    <source>
        <dbReference type="EMBL" id="KAL0909129.1"/>
    </source>
</evidence>
<dbReference type="InterPro" id="IPR037231">
    <property type="entry name" value="NAP-like_sf"/>
</dbReference>
<dbReference type="Gene3D" id="3.30.1120.90">
    <property type="entry name" value="Nucleosome assembly protein"/>
    <property type="match status" value="1"/>
</dbReference>
<accession>A0ABD0U8W8</accession>
<protein>
    <submittedName>
        <fullName evidence="2">Uncharacterized protein</fullName>
    </submittedName>
</protein>
<feature type="compositionally biased region" description="Acidic residues" evidence="1">
    <location>
        <begin position="68"/>
        <end position="83"/>
    </location>
</feature>
<dbReference type="SUPFAM" id="SSF143113">
    <property type="entry name" value="NAP-like"/>
    <property type="match status" value="1"/>
</dbReference>
<feature type="region of interest" description="Disordered" evidence="1">
    <location>
        <begin position="68"/>
        <end position="95"/>
    </location>
</feature>
<evidence type="ECO:0000313" key="3">
    <source>
        <dbReference type="Proteomes" id="UP001552299"/>
    </source>
</evidence>
<proteinExistence type="predicted"/>
<sequence>MKIVIAVRLARLNVDYDLDEKHNQMEWGFFSWFDETQAKSLSEGISDEVAEIIKEDLWPNPLRYFNNEADEEDFEGDEDDDEKESPRMKISAANP</sequence>
<reference evidence="2 3" key="1">
    <citation type="journal article" date="2024" name="Plant Biotechnol. J.">
        <title>Dendrobium thyrsiflorum genome and its molecular insights into genes involved in important horticultural traits.</title>
        <authorList>
            <person name="Chen B."/>
            <person name="Wang J.Y."/>
            <person name="Zheng P.J."/>
            <person name="Li K.L."/>
            <person name="Liang Y.M."/>
            <person name="Chen X.F."/>
            <person name="Zhang C."/>
            <person name="Zhao X."/>
            <person name="He X."/>
            <person name="Zhang G.Q."/>
            <person name="Liu Z.J."/>
            <person name="Xu Q."/>
        </authorList>
    </citation>
    <scope>NUCLEOTIDE SEQUENCE [LARGE SCALE GENOMIC DNA]</scope>
    <source>
        <strain evidence="2">GZMU011</strain>
    </source>
</reference>
<keyword evidence="3" id="KW-1185">Reference proteome</keyword>
<comment type="caution">
    <text evidence="2">The sequence shown here is derived from an EMBL/GenBank/DDBJ whole genome shotgun (WGS) entry which is preliminary data.</text>
</comment>
<name>A0ABD0U8W8_DENTH</name>
<dbReference type="Proteomes" id="UP001552299">
    <property type="component" value="Unassembled WGS sequence"/>
</dbReference>
<organism evidence="2 3">
    <name type="scientific">Dendrobium thyrsiflorum</name>
    <name type="common">Pinecone-like raceme dendrobium</name>
    <name type="synonym">Orchid</name>
    <dbReference type="NCBI Taxonomy" id="117978"/>
    <lineage>
        <taxon>Eukaryota</taxon>
        <taxon>Viridiplantae</taxon>
        <taxon>Streptophyta</taxon>
        <taxon>Embryophyta</taxon>
        <taxon>Tracheophyta</taxon>
        <taxon>Spermatophyta</taxon>
        <taxon>Magnoliopsida</taxon>
        <taxon>Liliopsida</taxon>
        <taxon>Asparagales</taxon>
        <taxon>Orchidaceae</taxon>
        <taxon>Epidendroideae</taxon>
        <taxon>Malaxideae</taxon>
        <taxon>Dendrobiinae</taxon>
        <taxon>Dendrobium</taxon>
    </lineage>
</organism>
<gene>
    <name evidence="2" type="ORF">M5K25_023661</name>
</gene>
<evidence type="ECO:0000256" key="1">
    <source>
        <dbReference type="SAM" id="MobiDB-lite"/>
    </source>
</evidence>